<dbReference type="EMBL" id="JAHESF010000008">
    <property type="protein sequence ID" value="MBT1697303.1"/>
    <property type="molecule type" value="Genomic_DNA"/>
</dbReference>
<keyword evidence="1" id="KW-0472">Membrane</keyword>
<organism evidence="2 3">
    <name type="scientific">Chryseosolibacter histidini</name>
    <dbReference type="NCBI Taxonomy" id="2782349"/>
    <lineage>
        <taxon>Bacteria</taxon>
        <taxon>Pseudomonadati</taxon>
        <taxon>Bacteroidota</taxon>
        <taxon>Cytophagia</taxon>
        <taxon>Cytophagales</taxon>
        <taxon>Chryseotaleaceae</taxon>
        <taxon>Chryseosolibacter</taxon>
    </lineage>
</organism>
<sequence length="215" mass="23731">MRNLMLRLAVICCIVACAGDFVVTFILGAMYPGYDLIRDSESYLGTSGSPVAHLMNLWSVFFFLFLLLFAVGLGLTKLRQGFWEGVLVWLIAAYGAGEGLGSGLFPYDHVNGALTTSGTLHSISGAIGGTAVVFIPLVCLKIFPRKNYPGFGAYCMFTFFNGLFFIILFLLAHRGIIPYKGLLQRIFIFNYHVFIMMMALLISRNLPERARSPGT</sequence>
<feature type="transmembrane region" description="Helical" evidence="1">
    <location>
        <begin position="151"/>
        <end position="176"/>
    </location>
</feature>
<feature type="transmembrane region" description="Helical" evidence="1">
    <location>
        <begin position="51"/>
        <end position="75"/>
    </location>
</feature>
<evidence type="ECO:0000313" key="3">
    <source>
        <dbReference type="Proteomes" id="UP001319200"/>
    </source>
</evidence>
<dbReference type="AlphaFoldDB" id="A0AAP2DL49"/>
<name>A0AAP2DL49_9BACT</name>
<dbReference type="Pfam" id="PF06197">
    <property type="entry name" value="DUF998"/>
    <property type="match status" value="1"/>
</dbReference>
<keyword evidence="3" id="KW-1185">Reference proteome</keyword>
<dbReference type="RefSeq" id="WP_254163173.1">
    <property type="nucleotide sequence ID" value="NZ_JAHESF010000008.1"/>
</dbReference>
<dbReference type="Proteomes" id="UP001319200">
    <property type="component" value="Unassembled WGS sequence"/>
</dbReference>
<feature type="transmembrane region" description="Helical" evidence="1">
    <location>
        <begin position="119"/>
        <end position="139"/>
    </location>
</feature>
<protein>
    <submittedName>
        <fullName evidence="2">DUF998 domain-containing protein</fullName>
    </submittedName>
</protein>
<dbReference type="InterPro" id="IPR009339">
    <property type="entry name" value="DUF998"/>
</dbReference>
<evidence type="ECO:0000313" key="2">
    <source>
        <dbReference type="EMBL" id="MBT1697303.1"/>
    </source>
</evidence>
<feature type="transmembrane region" description="Helical" evidence="1">
    <location>
        <begin position="182"/>
        <end position="202"/>
    </location>
</feature>
<accession>A0AAP2DL49</accession>
<feature type="transmembrane region" description="Helical" evidence="1">
    <location>
        <begin position="87"/>
        <end position="107"/>
    </location>
</feature>
<keyword evidence="1" id="KW-0812">Transmembrane</keyword>
<reference evidence="2 3" key="1">
    <citation type="submission" date="2021-05" db="EMBL/GenBank/DDBJ databases">
        <title>A Polyphasic approach of four new species of the genus Ohtaekwangia: Ohtaekwangia histidinii sp. nov., Ohtaekwangia cretensis sp. nov., Ohtaekwangia indiensis sp. nov., Ohtaekwangia reichenbachii sp. nov. from diverse environment.</title>
        <authorList>
            <person name="Octaviana S."/>
        </authorList>
    </citation>
    <scope>NUCLEOTIDE SEQUENCE [LARGE SCALE GENOMIC DNA]</scope>
    <source>
        <strain evidence="2 3">PWU4</strain>
    </source>
</reference>
<keyword evidence="1" id="KW-1133">Transmembrane helix</keyword>
<comment type="caution">
    <text evidence="2">The sequence shown here is derived from an EMBL/GenBank/DDBJ whole genome shotgun (WGS) entry which is preliminary data.</text>
</comment>
<proteinExistence type="predicted"/>
<gene>
    <name evidence="2" type="ORF">KK083_10475</name>
</gene>
<evidence type="ECO:0000256" key="1">
    <source>
        <dbReference type="SAM" id="Phobius"/>
    </source>
</evidence>
<feature type="transmembrane region" description="Helical" evidence="1">
    <location>
        <begin position="7"/>
        <end position="31"/>
    </location>
</feature>